<feature type="binding site" evidence="8">
    <location>
        <position position="100"/>
    </location>
    <ligand>
        <name>Mg(2+)</name>
        <dbReference type="ChEBI" id="CHEBI:18420"/>
        <label>1</label>
        <note>catalytic</note>
    </ligand>
</feature>
<protein>
    <recommendedName>
        <fullName evidence="9">Inositol-1-monophosphatase</fullName>
        <ecNumber evidence="9">3.1.3.25</ecNumber>
    </recommendedName>
</protein>
<dbReference type="GO" id="GO:0008934">
    <property type="term" value="F:inositol monophosphate 1-phosphatase activity"/>
    <property type="evidence" value="ECO:0007669"/>
    <property type="project" value="InterPro"/>
</dbReference>
<reference evidence="10" key="1">
    <citation type="journal article" date="2023" name="G3 (Bethesda)">
        <title>A reference genome for the long-term kleptoplast-retaining sea slug Elysia crispata morphotype clarki.</title>
        <authorList>
            <person name="Eastman K.E."/>
            <person name="Pendleton A.L."/>
            <person name="Shaikh M.A."/>
            <person name="Suttiyut T."/>
            <person name="Ogas R."/>
            <person name="Tomko P."/>
            <person name="Gavelis G."/>
            <person name="Widhalm J.R."/>
            <person name="Wisecaver J.H."/>
        </authorList>
    </citation>
    <scope>NUCLEOTIDE SEQUENCE</scope>
    <source>
        <strain evidence="10">ECLA1</strain>
    </source>
</reference>
<dbReference type="PANTHER" id="PTHR20854">
    <property type="entry name" value="INOSITOL MONOPHOSPHATASE"/>
    <property type="match status" value="1"/>
</dbReference>
<feature type="binding site" evidence="8">
    <location>
        <position position="103"/>
    </location>
    <ligand>
        <name>Mg(2+)</name>
        <dbReference type="ChEBI" id="CHEBI:18420"/>
        <label>1</label>
        <note>catalytic</note>
    </ligand>
</feature>
<keyword evidence="6 9" id="KW-0378">Hydrolase</keyword>
<dbReference type="PROSITE" id="PS00629">
    <property type="entry name" value="IMP_1"/>
    <property type="match status" value="1"/>
</dbReference>
<evidence type="ECO:0000256" key="6">
    <source>
        <dbReference type="ARBA" id="ARBA00022801"/>
    </source>
</evidence>
<sequence length="283" mass="31147">MVITSSNSQLTEQELEDMFNTALQVAKEAGNVIRDAFYKEKKVDTKMSAADLVTETDQAIEKMVESMIVKKYPTHRFIGEESTKDHEKHKLTDDPTWIIDPIDGTTNFVNHIPEVCFSLGIMVNKKTVIGVVYAPIKEELFTARLGKGSFLNGRKLQASKITDLKKAVILFEGGASRDAKILEDKMANTHSLYTHARGMRSYGSGALSICNVAAGRGQGFFEYGLHIWDFTAGGLIATEAGAVVLDPSGGELNPLHRRVLCACTQEVAHSLSQLLVHIDMGWD</sequence>
<dbReference type="GO" id="GO:0007165">
    <property type="term" value="P:signal transduction"/>
    <property type="evidence" value="ECO:0007669"/>
    <property type="project" value="TreeGrafter"/>
</dbReference>
<dbReference type="PANTHER" id="PTHR20854:SF4">
    <property type="entry name" value="INOSITOL-1-MONOPHOSPHATASE-RELATED"/>
    <property type="match status" value="1"/>
</dbReference>
<name>A0AAE0ZA47_9GAST</name>
<dbReference type="GO" id="GO:0046872">
    <property type="term" value="F:metal ion binding"/>
    <property type="evidence" value="ECO:0007669"/>
    <property type="project" value="UniProtKB-KW"/>
</dbReference>
<dbReference type="InterPro" id="IPR033942">
    <property type="entry name" value="IMPase"/>
</dbReference>
<evidence type="ECO:0000256" key="9">
    <source>
        <dbReference type="RuleBase" id="RU364068"/>
    </source>
</evidence>
<evidence type="ECO:0000256" key="2">
    <source>
        <dbReference type="ARBA" id="ARBA00001946"/>
    </source>
</evidence>
<dbReference type="InterPro" id="IPR020583">
    <property type="entry name" value="Inositol_monoP_metal-BS"/>
</dbReference>
<comment type="caution">
    <text evidence="10">The sequence shown here is derived from an EMBL/GenBank/DDBJ whole genome shotgun (WGS) entry which is preliminary data.</text>
</comment>
<dbReference type="CDD" id="cd01639">
    <property type="entry name" value="IMPase"/>
    <property type="match status" value="1"/>
</dbReference>
<dbReference type="SUPFAM" id="SSF56655">
    <property type="entry name" value="Carbohydrate phosphatase"/>
    <property type="match status" value="1"/>
</dbReference>
<dbReference type="InterPro" id="IPR020552">
    <property type="entry name" value="Inositol_monoPase_Li-sen"/>
</dbReference>
<keyword evidence="7 8" id="KW-0460">Magnesium</keyword>
<accession>A0AAE0ZA47</accession>
<dbReference type="FunFam" id="3.40.190.80:FF:000002">
    <property type="entry name" value="Inositol-1-monophosphatase"/>
    <property type="match status" value="1"/>
</dbReference>
<feature type="binding site" evidence="8">
    <location>
        <position position="102"/>
    </location>
    <ligand>
        <name>Mg(2+)</name>
        <dbReference type="ChEBI" id="CHEBI:18420"/>
        <label>1</label>
        <note>catalytic</note>
    </ligand>
</feature>
<dbReference type="Proteomes" id="UP001283361">
    <property type="component" value="Unassembled WGS sequence"/>
</dbReference>
<evidence type="ECO:0000256" key="1">
    <source>
        <dbReference type="ARBA" id="ARBA00001033"/>
    </source>
</evidence>
<dbReference type="Gene3D" id="3.40.190.80">
    <property type="match status" value="1"/>
</dbReference>
<keyword evidence="11" id="KW-1185">Reference proteome</keyword>
<evidence type="ECO:0000256" key="3">
    <source>
        <dbReference type="ARBA" id="ARBA00005152"/>
    </source>
</evidence>
<keyword evidence="5 8" id="KW-0479">Metal-binding</keyword>
<dbReference type="EMBL" id="JAWDGP010004345">
    <property type="protein sequence ID" value="KAK3765156.1"/>
    <property type="molecule type" value="Genomic_DNA"/>
</dbReference>
<dbReference type="PRINTS" id="PR00378">
    <property type="entry name" value="LIIMPHPHTASE"/>
</dbReference>
<dbReference type="AlphaFoldDB" id="A0AAE0ZA47"/>
<comment type="pathway">
    <text evidence="3 9">Polyol metabolism; myo-inositol biosynthesis; myo-inositol from D-glucose 6-phosphate: step 2/2.</text>
</comment>
<feature type="binding site" evidence="8">
    <location>
        <position position="229"/>
    </location>
    <ligand>
        <name>Mg(2+)</name>
        <dbReference type="ChEBI" id="CHEBI:18420"/>
        <label>1</label>
        <note>catalytic</note>
    </ligand>
</feature>
<organism evidence="10 11">
    <name type="scientific">Elysia crispata</name>
    <name type="common">lettuce slug</name>
    <dbReference type="NCBI Taxonomy" id="231223"/>
    <lineage>
        <taxon>Eukaryota</taxon>
        <taxon>Metazoa</taxon>
        <taxon>Spiralia</taxon>
        <taxon>Lophotrochozoa</taxon>
        <taxon>Mollusca</taxon>
        <taxon>Gastropoda</taxon>
        <taxon>Heterobranchia</taxon>
        <taxon>Euthyneura</taxon>
        <taxon>Panpulmonata</taxon>
        <taxon>Sacoglossa</taxon>
        <taxon>Placobranchoidea</taxon>
        <taxon>Plakobranchidae</taxon>
        <taxon>Elysia</taxon>
    </lineage>
</organism>
<evidence type="ECO:0000256" key="5">
    <source>
        <dbReference type="ARBA" id="ARBA00022723"/>
    </source>
</evidence>
<feature type="binding site" evidence="8">
    <location>
        <position position="80"/>
    </location>
    <ligand>
        <name>Mg(2+)</name>
        <dbReference type="ChEBI" id="CHEBI:18420"/>
        <label>1</label>
        <note>catalytic</note>
    </ligand>
</feature>
<evidence type="ECO:0000256" key="4">
    <source>
        <dbReference type="ARBA" id="ARBA00009759"/>
    </source>
</evidence>
<comment type="cofactor">
    <cofactor evidence="2 8 9">
        <name>Mg(2+)</name>
        <dbReference type="ChEBI" id="CHEBI:18420"/>
    </cofactor>
</comment>
<dbReference type="GO" id="GO:0006020">
    <property type="term" value="P:inositol metabolic process"/>
    <property type="evidence" value="ECO:0007669"/>
    <property type="project" value="TreeGrafter"/>
</dbReference>
<gene>
    <name evidence="10" type="ORF">RRG08_027795</name>
</gene>
<evidence type="ECO:0000313" key="10">
    <source>
        <dbReference type="EMBL" id="KAK3765156.1"/>
    </source>
</evidence>
<comment type="similarity">
    <text evidence="4 9">Belongs to the inositol monophosphatase superfamily.</text>
</comment>
<proteinExistence type="inferred from homology"/>
<evidence type="ECO:0000256" key="8">
    <source>
        <dbReference type="PIRSR" id="PIRSR600760-2"/>
    </source>
</evidence>
<dbReference type="FunFam" id="3.30.540.10:FF:000004">
    <property type="entry name" value="Inositol-1-monophosphatase"/>
    <property type="match status" value="1"/>
</dbReference>
<dbReference type="InterPro" id="IPR000760">
    <property type="entry name" value="Inositol_monophosphatase-like"/>
</dbReference>
<dbReference type="Pfam" id="PF00459">
    <property type="entry name" value="Inositol_P"/>
    <property type="match status" value="1"/>
</dbReference>
<comment type="catalytic activity">
    <reaction evidence="1 9">
        <text>a myo-inositol phosphate + H2O = myo-inositol + phosphate</text>
        <dbReference type="Rhea" id="RHEA:24056"/>
        <dbReference type="ChEBI" id="CHEBI:15377"/>
        <dbReference type="ChEBI" id="CHEBI:17268"/>
        <dbReference type="ChEBI" id="CHEBI:43474"/>
        <dbReference type="ChEBI" id="CHEBI:84139"/>
        <dbReference type="EC" id="3.1.3.25"/>
    </reaction>
</comment>
<dbReference type="GO" id="GO:0046854">
    <property type="term" value="P:phosphatidylinositol phosphate biosynthetic process"/>
    <property type="evidence" value="ECO:0007669"/>
    <property type="project" value="InterPro"/>
</dbReference>
<dbReference type="Gene3D" id="3.30.540.10">
    <property type="entry name" value="Fructose-1,6-Bisphosphatase, subunit A, domain 1"/>
    <property type="match status" value="1"/>
</dbReference>
<dbReference type="PRINTS" id="PR00377">
    <property type="entry name" value="IMPHPHTASES"/>
</dbReference>
<evidence type="ECO:0000256" key="7">
    <source>
        <dbReference type="ARBA" id="ARBA00022842"/>
    </source>
</evidence>
<evidence type="ECO:0000313" key="11">
    <source>
        <dbReference type="Proteomes" id="UP001283361"/>
    </source>
</evidence>
<dbReference type="EC" id="3.1.3.25" evidence="9"/>